<organism evidence="1 2">
    <name type="scientific">Candidatus Thiodiazotropha endoloripes</name>
    <dbReference type="NCBI Taxonomy" id="1818881"/>
    <lineage>
        <taxon>Bacteria</taxon>
        <taxon>Pseudomonadati</taxon>
        <taxon>Pseudomonadota</taxon>
        <taxon>Gammaproteobacteria</taxon>
        <taxon>Chromatiales</taxon>
        <taxon>Sedimenticolaceae</taxon>
        <taxon>Candidatus Thiodiazotropha</taxon>
    </lineage>
</organism>
<comment type="caution">
    <text evidence="1">The sequence shown here is derived from an EMBL/GenBank/DDBJ whole genome shotgun (WGS) entry which is preliminary data.</text>
</comment>
<evidence type="ECO:0000313" key="2">
    <source>
        <dbReference type="Proteomes" id="UP000094849"/>
    </source>
</evidence>
<accession>A0A1E2UUB9</accession>
<name>A0A1E2UUB9_9GAMM</name>
<evidence type="ECO:0000313" key="1">
    <source>
        <dbReference type="EMBL" id="ODB98024.1"/>
    </source>
</evidence>
<proteinExistence type="predicted"/>
<dbReference type="EMBL" id="LVJZ01000003">
    <property type="protein sequence ID" value="ODB98024.1"/>
    <property type="molecule type" value="Genomic_DNA"/>
</dbReference>
<gene>
    <name evidence="1" type="ORF">A3196_15415</name>
</gene>
<dbReference type="Proteomes" id="UP000094849">
    <property type="component" value="Unassembled WGS sequence"/>
</dbReference>
<reference evidence="1 2" key="1">
    <citation type="submission" date="2016-03" db="EMBL/GenBank/DDBJ databases">
        <title>Chemosynthetic sulphur-oxidizing symbionts of marine invertebrate animals are capable of nitrogen fixation.</title>
        <authorList>
            <person name="Petersen J.M."/>
            <person name="Kemper A."/>
            <person name="Gruber-Vodicka H."/>
            <person name="Cardini U."/>
            <person name="Geest Mvander."/>
            <person name="Kleiner M."/>
            <person name="Bulgheresi S."/>
            <person name="Fussmann M."/>
            <person name="Herbold C."/>
            <person name="Seah B.K.B."/>
            <person name="Antony C.Paul."/>
            <person name="Liu D."/>
            <person name="Belitz A."/>
            <person name="Weber M."/>
        </authorList>
    </citation>
    <scope>NUCLEOTIDE SEQUENCE [LARGE SCALE GENOMIC DNA]</scope>
    <source>
        <strain evidence="1">G_D</strain>
    </source>
</reference>
<sequence>MVMTDSFDDRFNPNLPNSLFPNKPTFLSDILPIRKPYTVIGEEGGESNPYRQTIASFSRSREITIPWNDVTDDDKIDVKGEMGAIRDAFESSWNGHPLEQSNRFSFFITKASDDIGNHIEGVKPGDVLLIRPGPKRKILIQPNIIKSSSTSSFRNALRTIRQIREMRMPYLGWFPALTTHYYKLEPTSEDFEFDFWSSEDSYNAAWDDVEAIVQVTPLVRFEISTETRQTLVNAFGTNFSISRSNSTVKNVETWEDTESNEVILPIDPTVTVSDLRAIFEKEWTAQAFSGSQIANDIPLPFLLYDHTQSTKYYIATNNNSIYGNTQTEQLPDNTIIIFSGNNQKAYRLILHRHAQANPAATYDKLLGKKDISGYESVWNQDIKGFERVYQEGELEKVASEGFFLDMIPQYIKLEFVRLDSRRQYLSKLAENAQQLVPDDVSPSSVTIGELSEILARYEEIHRLKNDNDIALSRLQSIARERGLVLAINDNEINIEKPKEDGTTEPPIPLKKGELYQLYMNYISWTETVHRPMPSDAIPLVYRPRQPQVPNTSNMVLMGGLLGGLGDIVRGVGGAIGGILGGPLGPVGPVLEGLFRRRGNASQRTYHRTKVVRYKDYELLRFHESPQDQVRAQLSNQGFTVFIFRLSDDGYVDENGRSLSELMNYCRTDEEFRRRIAVLIPQYSESLEGGLTIQGYHVIKKPTPGNDVIEPPRLWIEDKLSYEMKWLGTELGTLIGSINLAPGENRNITITRKVETRTETIENISQEYQLDQNFTNSFTSEFENTVRQEKEKTGKSNWSAKASGSFMGITGGANAGGSSSQTVEDFAETIHKVARKAASNITKKQSLKITTSTTQSASIFKEDSTTSEFKNINQGRTLNLFFHGLNNVFENSVRIEDIKIGASSGVELISGTGIVDKITVPPQSVERALLEFIGANEFYDNIGLVKARIANIAFDALRETIYREYAFDKPTVPLNGENISKSLYVPPLDEDAPLYATDKEWLMKSERSLLDKPSYINSNDNLKTILDNQNTDSLNLASINDDELKDIIDNFSETKTDELAWTEMLYRDLIAFGQCVAGWSKNRRIVYNDIIQLPSMAVYFDSVLGEKPATEPYSDHMRQKEYEIKSAEIDEIRGRTKALYGYESSNTIWITGVISNESRNEYILVLSDELKDPSSWNLYYGNIELNDISISEQRVNFQWIAVEGIPDNPSEIELRSHLHLRNSVDSSRIYFVNKN</sequence>
<protein>
    <submittedName>
        <fullName evidence="1">Uncharacterized protein</fullName>
    </submittedName>
</protein>
<keyword evidence="2" id="KW-1185">Reference proteome</keyword>
<dbReference type="AlphaFoldDB" id="A0A1E2UUB9"/>